<name>A0A1I4S110_9GAMM</name>
<dbReference type="AlphaFoldDB" id="A0A1I4S110"/>
<dbReference type="OrthoDB" id="7019059at2"/>
<evidence type="ECO:0000313" key="2">
    <source>
        <dbReference type="EMBL" id="SFM58177.1"/>
    </source>
</evidence>
<feature type="domain" description="DUF4136" evidence="1">
    <location>
        <begin position="21"/>
        <end position="186"/>
    </location>
</feature>
<dbReference type="STRING" id="1720063.SAMN05216217_108106"/>
<sequence length="187" mass="20878">MRSFLMLLSLLWLTGCQTSPVEQDFDTSRSFLAYTSWSWAEPAVSFSPADDPRVESDLTRQRIMQAVADQLLQRGVLPAAEGQPGSLRVRTHLIVEPREEKVVISHGMALGGYWGGGWAGGPVISETRSINSREATLQIDLIDAASDELVWRGSDRMLLPERSPSPQERERMLRSLVQRILSGYPPQ</sequence>
<proteinExistence type="predicted"/>
<gene>
    <name evidence="2" type="ORF">SAMN05216217_108106</name>
</gene>
<reference evidence="3" key="1">
    <citation type="submission" date="2016-10" db="EMBL/GenBank/DDBJ databases">
        <authorList>
            <person name="Varghese N."/>
            <person name="Submissions S."/>
        </authorList>
    </citation>
    <scope>NUCLEOTIDE SEQUENCE [LARGE SCALE GENOMIC DNA]</scope>
    <source>
        <strain evidence="3">DSM 24213</strain>
    </source>
</reference>
<keyword evidence="3" id="KW-1185">Reference proteome</keyword>
<protein>
    <recommendedName>
        <fullName evidence="1">DUF4136 domain-containing protein</fullName>
    </recommendedName>
</protein>
<dbReference type="RefSeq" id="WP_093475843.1">
    <property type="nucleotide sequence ID" value="NZ_FOUI01000008.1"/>
</dbReference>
<dbReference type="Proteomes" id="UP000243629">
    <property type="component" value="Unassembled WGS sequence"/>
</dbReference>
<dbReference type="InterPro" id="IPR025411">
    <property type="entry name" value="DUF4136"/>
</dbReference>
<dbReference type="Pfam" id="PF13590">
    <property type="entry name" value="DUF4136"/>
    <property type="match status" value="1"/>
</dbReference>
<evidence type="ECO:0000313" key="3">
    <source>
        <dbReference type="Proteomes" id="UP000243629"/>
    </source>
</evidence>
<organism evidence="2 3">
    <name type="scientific">Halopseudomonas yangmingensis</name>
    <dbReference type="NCBI Taxonomy" id="1720063"/>
    <lineage>
        <taxon>Bacteria</taxon>
        <taxon>Pseudomonadati</taxon>
        <taxon>Pseudomonadota</taxon>
        <taxon>Gammaproteobacteria</taxon>
        <taxon>Pseudomonadales</taxon>
        <taxon>Pseudomonadaceae</taxon>
        <taxon>Halopseudomonas</taxon>
    </lineage>
</organism>
<evidence type="ECO:0000259" key="1">
    <source>
        <dbReference type="Pfam" id="PF13590"/>
    </source>
</evidence>
<dbReference type="EMBL" id="FOUI01000008">
    <property type="protein sequence ID" value="SFM58177.1"/>
    <property type="molecule type" value="Genomic_DNA"/>
</dbReference>
<dbReference type="PROSITE" id="PS51257">
    <property type="entry name" value="PROKAR_LIPOPROTEIN"/>
    <property type="match status" value="1"/>
</dbReference>
<dbReference type="Gene3D" id="3.30.160.670">
    <property type="match status" value="1"/>
</dbReference>
<accession>A0A1I4S110</accession>